<feature type="domain" description="PPM-type phosphatase" evidence="2">
    <location>
        <begin position="12"/>
        <end position="189"/>
    </location>
</feature>
<dbReference type="EMBL" id="FOKQ01000060">
    <property type="protein sequence ID" value="SFD30137.1"/>
    <property type="molecule type" value="Genomic_DNA"/>
</dbReference>
<protein>
    <submittedName>
        <fullName evidence="3">Protein phosphatase 2C</fullName>
    </submittedName>
</protein>
<keyword evidence="1" id="KW-0175">Coiled coil</keyword>
<evidence type="ECO:0000313" key="4">
    <source>
        <dbReference type="Proteomes" id="UP000182192"/>
    </source>
</evidence>
<proteinExistence type="predicted"/>
<dbReference type="InterPro" id="IPR036457">
    <property type="entry name" value="PPM-type-like_dom_sf"/>
</dbReference>
<dbReference type="SUPFAM" id="SSF81606">
    <property type="entry name" value="PP2C-like"/>
    <property type="match status" value="1"/>
</dbReference>
<dbReference type="Pfam" id="PF13672">
    <property type="entry name" value="PP2C_2"/>
    <property type="match status" value="1"/>
</dbReference>
<organism evidence="3 4">
    <name type="scientific">Ruminococcus albus</name>
    <dbReference type="NCBI Taxonomy" id="1264"/>
    <lineage>
        <taxon>Bacteria</taxon>
        <taxon>Bacillati</taxon>
        <taxon>Bacillota</taxon>
        <taxon>Clostridia</taxon>
        <taxon>Eubacteriales</taxon>
        <taxon>Oscillospiraceae</taxon>
        <taxon>Ruminococcus</taxon>
    </lineage>
</organism>
<feature type="coiled-coil region" evidence="1">
    <location>
        <begin position="77"/>
        <end position="104"/>
    </location>
</feature>
<sequence>MKISIEANSICGLKQTQRGTGLQDSYYVISRPDGFSAAVTDGASCAGCAAQGAEITAQCVVRILGSDLSGSCRTEKIKLSERIMAELDRELDRAARNKDIARKELASTLMFAAFDGKELLFGHLGDGVIMGLHGGNASVISFPDNDGGSGTYLTSTRNAGEHLRICKVNAADYDGIVLMTDGMMKSMFSDLYIPKKTLPFEELLYSAADGSHNDDASFVIIKWRNKNG</sequence>
<gene>
    <name evidence="3" type="ORF">SAMN02910406_03616</name>
</gene>
<evidence type="ECO:0000259" key="2">
    <source>
        <dbReference type="Pfam" id="PF13672"/>
    </source>
</evidence>
<name>A0A1I1R7J6_RUMAL</name>
<evidence type="ECO:0000313" key="3">
    <source>
        <dbReference type="EMBL" id="SFD30137.1"/>
    </source>
</evidence>
<dbReference type="AlphaFoldDB" id="A0A1I1R7J6"/>
<dbReference type="OrthoDB" id="9805674at2"/>
<accession>A0A1I1R7J6</accession>
<dbReference type="RefSeq" id="WP_074963354.1">
    <property type="nucleotide sequence ID" value="NZ_FOKQ01000060.1"/>
</dbReference>
<reference evidence="3 4" key="1">
    <citation type="submission" date="2016-10" db="EMBL/GenBank/DDBJ databases">
        <authorList>
            <person name="de Groot N.N."/>
        </authorList>
    </citation>
    <scope>NUCLEOTIDE SEQUENCE [LARGE SCALE GENOMIC DNA]</scope>
    <source>
        <strain evidence="3 4">AR67</strain>
    </source>
</reference>
<dbReference type="InterPro" id="IPR001932">
    <property type="entry name" value="PPM-type_phosphatase-like_dom"/>
</dbReference>
<evidence type="ECO:0000256" key="1">
    <source>
        <dbReference type="SAM" id="Coils"/>
    </source>
</evidence>
<dbReference type="Gene3D" id="3.60.40.10">
    <property type="entry name" value="PPM-type phosphatase domain"/>
    <property type="match status" value="1"/>
</dbReference>
<dbReference type="Proteomes" id="UP000182192">
    <property type="component" value="Unassembled WGS sequence"/>
</dbReference>